<evidence type="ECO:0000256" key="1">
    <source>
        <dbReference type="SAM" id="MobiDB-lite"/>
    </source>
</evidence>
<protein>
    <submittedName>
        <fullName evidence="2">Uncharacterized protein</fullName>
    </submittedName>
</protein>
<dbReference type="AlphaFoldDB" id="A0AAV4I2L6"/>
<keyword evidence="3" id="KW-1185">Reference proteome</keyword>
<organism evidence="2 3">
    <name type="scientific">Elysia marginata</name>
    <dbReference type="NCBI Taxonomy" id="1093978"/>
    <lineage>
        <taxon>Eukaryota</taxon>
        <taxon>Metazoa</taxon>
        <taxon>Spiralia</taxon>
        <taxon>Lophotrochozoa</taxon>
        <taxon>Mollusca</taxon>
        <taxon>Gastropoda</taxon>
        <taxon>Heterobranchia</taxon>
        <taxon>Euthyneura</taxon>
        <taxon>Panpulmonata</taxon>
        <taxon>Sacoglossa</taxon>
        <taxon>Placobranchoidea</taxon>
        <taxon>Plakobranchidae</taxon>
        <taxon>Elysia</taxon>
    </lineage>
</organism>
<reference evidence="2 3" key="1">
    <citation type="journal article" date="2021" name="Elife">
        <title>Chloroplast acquisition without the gene transfer in kleptoplastic sea slugs, Plakobranchus ocellatus.</title>
        <authorList>
            <person name="Maeda T."/>
            <person name="Takahashi S."/>
            <person name="Yoshida T."/>
            <person name="Shimamura S."/>
            <person name="Takaki Y."/>
            <person name="Nagai Y."/>
            <person name="Toyoda A."/>
            <person name="Suzuki Y."/>
            <person name="Arimoto A."/>
            <person name="Ishii H."/>
            <person name="Satoh N."/>
            <person name="Nishiyama T."/>
            <person name="Hasebe M."/>
            <person name="Maruyama T."/>
            <person name="Minagawa J."/>
            <person name="Obokata J."/>
            <person name="Shigenobu S."/>
        </authorList>
    </citation>
    <scope>NUCLEOTIDE SEQUENCE [LARGE SCALE GENOMIC DNA]</scope>
</reference>
<evidence type="ECO:0000313" key="3">
    <source>
        <dbReference type="Proteomes" id="UP000762676"/>
    </source>
</evidence>
<proteinExistence type="predicted"/>
<accession>A0AAV4I2L6</accession>
<feature type="region of interest" description="Disordered" evidence="1">
    <location>
        <begin position="26"/>
        <end position="45"/>
    </location>
</feature>
<dbReference type="Proteomes" id="UP000762676">
    <property type="component" value="Unassembled WGS sequence"/>
</dbReference>
<evidence type="ECO:0000313" key="2">
    <source>
        <dbReference type="EMBL" id="GFS04150.1"/>
    </source>
</evidence>
<dbReference type="EMBL" id="BMAT01013026">
    <property type="protein sequence ID" value="GFS04150.1"/>
    <property type="molecule type" value="Genomic_DNA"/>
</dbReference>
<sequence length="71" mass="7387">MGSVQHCAKSETSLQTSSEALEGRYSLQRSVIDPNSPDPPPGHLKALVLASDNLRGRTPASSVVSNVSSPA</sequence>
<gene>
    <name evidence="2" type="ORF">ElyMa_006488200</name>
</gene>
<comment type="caution">
    <text evidence="2">The sequence shown here is derived from an EMBL/GenBank/DDBJ whole genome shotgun (WGS) entry which is preliminary data.</text>
</comment>
<name>A0AAV4I2L6_9GAST</name>